<organism evidence="1 2">
    <name type="scientific">Trichuris trichiura</name>
    <name type="common">Whipworm</name>
    <name type="synonym">Trichocephalus trichiurus</name>
    <dbReference type="NCBI Taxonomy" id="36087"/>
    <lineage>
        <taxon>Eukaryota</taxon>
        <taxon>Metazoa</taxon>
        <taxon>Ecdysozoa</taxon>
        <taxon>Nematoda</taxon>
        <taxon>Enoplea</taxon>
        <taxon>Dorylaimia</taxon>
        <taxon>Trichinellida</taxon>
        <taxon>Trichuridae</taxon>
        <taxon>Trichuris</taxon>
    </lineage>
</organism>
<protein>
    <submittedName>
        <fullName evidence="1">Uncharacterized protein</fullName>
    </submittedName>
</protein>
<evidence type="ECO:0000313" key="2">
    <source>
        <dbReference type="Proteomes" id="UP000030665"/>
    </source>
</evidence>
<dbReference type="Proteomes" id="UP000030665">
    <property type="component" value="Unassembled WGS sequence"/>
</dbReference>
<evidence type="ECO:0000313" key="1">
    <source>
        <dbReference type="EMBL" id="CDW61117.1"/>
    </source>
</evidence>
<gene>
    <name evidence="1" type="ORF">TTRE_0000954501</name>
</gene>
<sequence length="143" mass="15438">MMSTRMSKVQQGPSRSIDTSEEVASLLRFIDAIQKHGVIDDVSIALMVLDIFACFSSSSSSKTIVVKTLDSDTASGLLSSLSMIFRTMDEKLFEEMGVANLPVVAHVMSGSFRIAASKRGTSPVEFGRLPLFAVRNASIDDSL</sequence>
<dbReference type="AlphaFoldDB" id="A0A077ZLC1"/>
<reference evidence="1" key="1">
    <citation type="submission" date="2014-01" db="EMBL/GenBank/DDBJ databases">
        <authorList>
            <person name="Aslett M."/>
        </authorList>
    </citation>
    <scope>NUCLEOTIDE SEQUENCE</scope>
</reference>
<accession>A0A077ZLC1</accession>
<keyword evidence="2" id="KW-1185">Reference proteome</keyword>
<reference evidence="1" key="2">
    <citation type="submission" date="2014-03" db="EMBL/GenBank/DDBJ databases">
        <title>The whipworm genome and dual-species transcriptomics of an intimate host-pathogen interaction.</title>
        <authorList>
            <person name="Foth B.J."/>
            <person name="Tsai I.J."/>
            <person name="Reid A.J."/>
            <person name="Bancroft A.J."/>
            <person name="Nichol S."/>
            <person name="Tracey A."/>
            <person name="Holroyd N."/>
            <person name="Cotton J.A."/>
            <person name="Stanley E.J."/>
            <person name="Zarowiecki M."/>
            <person name="Liu J.Z."/>
            <person name="Huckvale T."/>
            <person name="Cooper P.J."/>
            <person name="Grencis R.K."/>
            <person name="Berriman M."/>
        </authorList>
    </citation>
    <scope>NUCLEOTIDE SEQUENCE [LARGE SCALE GENOMIC DNA]</scope>
</reference>
<dbReference type="STRING" id="36087.A0A077ZLC1"/>
<name>A0A077ZLC1_TRITR</name>
<dbReference type="EMBL" id="HG807908">
    <property type="protein sequence ID" value="CDW61117.1"/>
    <property type="molecule type" value="Genomic_DNA"/>
</dbReference>
<proteinExistence type="predicted"/>